<accession>A0A1X7D787</accession>
<protein>
    <submittedName>
        <fullName evidence="1">Uncharacterized protein</fullName>
    </submittedName>
</protein>
<name>A0A1X7D787_TRICW</name>
<keyword evidence="2" id="KW-1185">Reference proteome</keyword>
<sequence>MRAAGWFKAGRRDTPPDLDLRTIIAPLGIRKQARALTHRLHGLTEIGAVLHSHGRFFATEVGQRRLNT</sequence>
<reference evidence="2" key="1">
    <citation type="submission" date="2017-04" db="EMBL/GenBank/DDBJ databases">
        <authorList>
            <person name="Varghese N."/>
            <person name="Submissions S."/>
        </authorList>
    </citation>
    <scope>NUCLEOTIDE SEQUENCE [LARGE SCALE GENOMIC DNA]</scope>
    <source>
        <strain evidence="2">Ballard 720</strain>
    </source>
</reference>
<gene>
    <name evidence="1" type="ORF">SAMN06295900_102486</name>
</gene>
<evidence type="ECO:0000313" key="2">
    <source>
        <dbReference type="Proteomes" id="UP000192911"/>
    </source>
</evidence>
<proteinExistence type="predicted"/>
<dbReference type="EMBL" id="FXAH01000002">
    <property type="protein sequence ID" value="SMF10190.1"/>
    <property type="molecule type" value="Genomic_DNA"/>
</dbReference>
<evidence type="ECO:0000313" key="1">
    <source>
        <dbReference type="EMBL" id="SMF10190.1"/>
    </source>
</evidence>
<organism evidence="1 2">
    <name type="scientific">Trinickia caryophylli</name>
    <name type="common">Paraburkholderia caryophylli</name>
    <dbReference type="NCBI Taxonomy" id="28094"/>
    <lineage>
        <taxon>Bacteria</taxon>
        <taxon>Pseudomonadati</taxon>
        <taxon>Pseudomonadota</taxon>
        <taxon>Betaproteobacteria</taxon>
        <taxon>Burkholderiales</taxon>
        <taxon>Burkholderiaceae</taxon>
        <taxon>Trinickia</taxon>
    </lineage>
</organism>
<dbReference type="Proteomes" id="UP000192911">
    <property type="component" value="Unassembled WGS sequence"/>
</dbReference>
<dbReference type="AlphaFoldDB" id="A0A1X7D787"/>